<organism evidence="3 4">
    <name type="scientific">Pedobacter steynii</name>
    <dbReference type="NCBI Taxonomy" id="430522"/>
    <lineage>
        <taxon>Bacteria</taxon>
        <taxon>Pseudomonadati</taxon>
        <taxon>Bacteroidota</taxon>
        <taxon>Sphingobacteriia</taxon>
        <taxon>Sphingobacteriales</taxon>
        <taxon>Sphingobacteriaceae</taxon>
        <taxon>Pedobacter</taxon>
    </lineage>
</organism>
<dbReference type="RefSeq" id="WP_069379868.1">
    <property type="nucleotide sequence ID" value="NZ_CP017141.1"/>
</dbReference>
<dbReference type="GO" id="GO:0003700">
    <property type="term" value="F:DNA-binding transcription factor activity"/>
    <property type="evidence" value="ECO:0007669"/>
    <property type="project" value="TreeGrafter"/>
</dbReference>
<dbReference type="SUPFAM" id="SSF51182">
    <property type="entry name" value="RmlC-like cupins"/>
    <property type="match status" value="1"/>
</dbReference>
<dbReference type="AlphaFoldDB" id="A0A1D7QHQ8"/>
<dbReference type="InterPro" id="IPR011051">
    <property type="entry name" value="RmlC_Cupin_sf"/>
</dbReference>
<proteinExistence type="predicted"/>
<evidence type="ECO:0000256" key="1">
    <source>
        <dbReference type="ARBA" id="ARBA00023125"/>
    </source>
</evidence>
<feature type="domain" description="HTH cro/C1-type" evidence="2">
    <location>
        <begin position="13"/>
        <end position="67"/>
    </location>
</feature>
<dbReference type="EMBL" id="CP017141">
    <property type="protein sequence ID" value="AOM78203.1"/>
    <property type="molecule type" value="Genomic_DNA"/>
</dbReference>
<dbReference type="SMART" id="SM00530">
    <property type="entry name" value="HTH_XRE"/>
    <property type="match status" value="1"/>
</dbReference>
<name>A0A1D7QHQ8_9SPHI</name>
<dbReference type="Pfam" id="PF07883">
    <property type="entry name" value="Cupin_2"/>
    <property type="match status" value="1"/>
</dbReference>
<keyword evidence="1" id="KW-0238">DNA-binding</keyword>
<evidence type="ECO:0000313" key="4">
    <source>
        <dbReference type="Proteomes" id="UP000094313"/>
    </source>
</evidence>
<protein>
    <submittedName>
        <fullName evidence="3">XRE family transcriptional regulator</fullName>
    </submittedName>
</protein>
<dbReference type="PROSITE" id="PS50943">
    <property type="entry name" value="HTH_CROC1"/>
    <property type="match status" value="1"/>
</dbReference>
<dbReference type="OrthoDB" id="9805356at2"/>
<evidence type="ECO:0000259" key="2">
    <source>
        <dbReference type="PROSITE" id="PS50943"/>
    </source>
</evidence>
<dbReference type="InterPro" id="IPR010982">
    <property type="entry name" value="Lambda_DNA-bd_dom_sf"/>
</dbReference>
<dbReference type="KEGG" id="psty:BFS30_14100"/>
<dbReference type="Gene3D" id="2.60.120.10">
    <property type="entry name" value="Jelly Rolls"/>
    <property type="match status" value="1"/>
</dbReference>
<sequence length="193" mass="22042">MEEDVILKISYRIKEIRKERGITIQELADRAGVSKGLISQIENNRTVPSLMVLIDIIKSLDVDLNQFFKDISASSNKAPVVVKRKAEYESFEKEQALGFLYQRILTKSIKNSTVDIVLLELEPDATRPMVTTEAFEYKYILAGNIKYIFDDQEIELSGGDSLLFDGRLSHTPRNIGKDKAIMLIIYFFEESRA</sequence>
<accession>A0A1D7QHQ8</accession>
<gene>
    <name evidence="3" type="ORF">BFS30_14100</name>
</gene>
<dbReference type="InterPro" id="IPR014710">
    <property type="entry name" value="RmlC-like_jellyroll"/>
</dbReference>
<keyword evidence="4" id="KW-1185">Reference proteome</keyword>
<evidence type="ECO:0000313" key="3">
    <source>
        <dbReference type="EMBL" id="AOM78203.1"/>
    </source>
</evidence>
<dbReference type="Proteomes" id="UP000094313">
    <property type="component" value="Chromosome"/>
</dbReference>
<dbReference type="CDD" id="cd02209">
    <property type="entry name" value="cupin_XRE_C"/>
    <property type="match status" value="1"/>
</dbReference>
<dbReference type="PANTHER" id="PTHR46797">
    <property type="entry name" value="HTH-TYPE TRANSCRIPTIONAL REGULATOR"/>
    <property type="match status" value="1"/>
</dbReference>
<dbReference type="SUPFAM" id="SSF47413">
    <property type="entry name" value="lambda repressor-like DNA-binding domains"/>
    <property type="match status" value="1"/>
</dbReference>
<dbReference type="PANTHER" id="PTHR46797:SF1">
    <property type="entry name" value="METHYLPHOSPHONATE SYNTHASE"/>
    <property type="match status" value="1"/>
</dbReference>
<dbReference type="InterPro" id="IPR050807">
    <property type="entry name" value="TransReg_Diox_bact_type"/>
</dbReference>
<dbReference type="InterPro" id="IPR013096">
    <property type="entry name" value="Cupin_2"/>
</dbReference>
<dbReference type="GO" id="GO:0003677">
    <property type="term" value="F:DNA binding"/>
    <property type="evidence" value="ECO:0007669"/>
    <property type="project" value="UniProtKB-KW"/>
</dbReference>
<dbReference type="CDD" id="cd00093">
    <property type="entry name" value="HTH_XRE"/>
    <property type="match status" value="1"/>
</dbReference>
<dbReference type="Gene3D" id="1.10.260.40">
    <property type="entry name" value="lambda repressor-like DNA-binding domains"/>
    <property type="match status" value="1"/>
</dbReference>
<dbReference type="GO" id="GO:0005829">
    <property type="term" value="C:cytosol"/>
    <property type="evidence" value="ECO:0007669"/>
    <property type="project" value="TreeGrafter"/>
</dbReference>
<reference evidence="3 4" key="1">
    <citation type="submission" date="2016-08" db="EMBL/GenBank/DDBJ databases">
        <authorList>
            <person name="Seilhamer J.J."/>
        </authorList>
    </citation>
    <scope>NUCLEOTIDE SEQUENCE [LARGE SCALE GENOMIC DNA]</scope>
    <source>
        <strain evidence="3 4">DX4</strain>
    </source>
</reference>
<dbReference type="InterPro" id="IPR001387">
    <property type="entry name" value="Cro/C1-type_HTH"/>
</dbReference>
<dbReference type="Pfam" id="PF01381">
    <property type="entry name" value="HTH_3"/>
    <property type="match status" value="1"/>
</dbReference>